<evidence type="ECO:0000256" key="10">
    <source>
        <dbReference type="ARBA" id="ARBA00022759"/>
    </source>
</evidence>
<organism evidence="17 18">
    <name type="scientific">Candidatus Blochmanniella camponoti</name>
    <dbReference type="NCBI Taxonomy" id="108080"/>
    <lineage>
        <taxon>Bacteria</taxon>
        <taxon>Pseudomonadati</taxon>
        <taxon>Pseudomonadota</taxon>
        <taxon>Gammaproteobacteria</taxon>
        <taxon>Enterobacterales</taxon>
        <taxon>Enterobacteriaceae</taxon>
        <taxon>ant endosymbionts</taxon>
        <taxon>Candidatus Blochmanniella</taxon>
    </lineage>
</organism>
<feature type="region of interest" description="Required for zinc-mediated homotetramerization and catalytic activity" evidence="15">
    <location>
        <begin position="404"/>
        <end position="407"/>
    </location>
</feature>
<evidence type="ECO:0000256" key="1">
    <source>
        <dbReference type="ARBA" id="ARBA00005663"/>
    </source>
</evidence>
<dbReference type="Pfam" id="PF10150">
    <property type="entry name" value="RNase_E_G"/>
    <property type="match status" value="1"/>
</dbReference>
<keyword evidence="6 15" id="KW-0819">tRNA processing</keyword>
<evidence type="ECO:0000256" key="5">
    <source>
        <dbReference type="ARBA" id="ARBA00022552"/>
    </source>
</evidence>
<dbReference type="InterPro" id="IPR003029">
    <property type="entry name" value="S1_domain"/>
</dbReference>
<evidence type="ECO:0000256" key="8">
    <source>
        <dbReference type="ARBA" id="ARBA00022723"/>
    </source>
</evidence>
<feature type="binding site" evidence="15">
    <location>
        <position position="404"/>
    </location>
    <ligand>
        <name>Zn(2+)</name>
        <dbReference type="ChEBI" id="CHEBI:29105"/>
        <note>ligand shared between dimeric partners</note>
    </ligand>
</feature>
<keyword evidence="13 15" id="KW-0694">RNA-binding</keyword>
<evidence type="ECO:0000313" key="18">
    <source>
        <dbReference type="Proteomes" id="UP001056483"/>
    </source>
</evidence>
<dbReference type="Pfam" id="PF00575">
    <property type="entry name" value="S1"/>
    <property type="match status" value="1"/>
</dbReference>
<keyword evidence="5 15" id="KW-0698">rRNA processing</keyword>
<keyword evidence="9 15" id="KW-0699">rRNA-binding</keyword>
<evidence type="ECO:0000256" key="15">
    <source>
        <dbReference type="HAMAP-Rule" id="MF_00970"/>
    </source>
</evidence>
<dbReference type="InterPro" id="IPR004659">
    <property type="entry name" value="RNase_E/G"/>
</dbReference>
<dbReference type="HAMAP" id="MF_00970">
    <property type="entry name" value="RNase_E"/>
    <property type="match status" value="1"/>
</dbReference>
<dbReference type="PANTHER" id="PTHR30001">
    <property type="entry name" value="RIBONUCLEASE"/>
    <property type="match status" value="1"/>
</dbReference>
<name>A0ABY4SVH5_9ENTR</name>
<dbReference type="RefSeq" id="WP_250247397.1">
    <property type="nucleotide sequence ID" value="NZ_CP097749.1"/>
</dbReference>
<dbReference type="InterPro" id="IPR048583">
    <property type="entry name" value="RNase_E_G_thioredoxin-like"/>
</dbReference>
<evidence type="ECO:0000256" key="4">
    <source>
        <dbReference type="ARBA" id="ARBA00022519"/>
    </source>
</evidence>
<evidence type="ECO:0000259" key="16">
    <source>
        <dbReference type="PROSITE" id="PS50126"/>
    </source>
</evidence>
<evidence type="ECO:0000256" key="11">
    <source>
        <dbReference type="ARBA" id="ARBA00022801"/>
    </source>
</evidence>
<feature type="binding site" evidence="15">
    <location>
        <position position="303"/>
    </location>
    <ligand>
        <name>Mg(2+)</name>
        <dbReference type="ChEBI" id="CHEBI:18420"/>
        <note>catalytic</note>
    </ligand>
</feature>
<comment type="catalytic activity">
    <reaction evidence="15">
        <text>Endonucleolytic cleavage of single-stranded RNA in A- and U-rich regions.</text>
        <dbReference type="EC" id="3.1.26.12"/>
    </reaction>
</comment>
<comment type="function">
    <text evidence="15">Endoribonuclease that plays a central role in RNA processing and decay. Required for the maturation of 5S and 16S rRNAs and the majority of tRNAs. Also involved in the degradation of most mRNAs.</text>
</comment>
<dbReference type="Gene3D" id="3.40.1260.20">
    <property type="entry name" value="Ribonuclease E, catalytic domain"/>
    <property type="match status" value="1"/>
</dbReference>
<dbReference type="GO" id="GO:0008995">
    <property type="term" value="F:ribonuclease E activity"/>
    <property type="evidence" value="ECO:0007669"/>
    <property type="project" value="UniProtKB-EC"/>
</dbReference>
<dbReference type="Proteomes" id="UP001056483">
    <property type="component" value="Chromosome"/>
</dbReference>
<comment type="cofactor">
    <cofactor evidence="15">
        <name>Mg(2+)</name>
        <dbReference type="ChEBI" id="CHEBI:18420"/>
    </cofactor>
    <text evidence="15">Binds 1 Mg(2+) ion per subunit.</text>
</comment>
<evidence type="ECO:0000256" key="2">
    <source>
        <dbReference type="ARBA" id="ARBA00022475"/>
    </source>
</evidence>
<dbReference type="NCBIfam" id="TIGR00757">
    <property type="entry name" value="RNaseEG"/>
    <property type="match status" value="1"/>
</dbReference>
<dbReference type="EMBL" id="CP097750">
    <property type="protein sequence ID" value="URJ24258.1"/>
    <property type="molecule type" value="Genomic_DNA"/>
</dbReference>
<keyword evidence="11 15" id="KW-0378">Hydrolase</keyword>
<evidence type="ECO:0000256" key="6">
    <source>
        <dbReference type="ARBA" id="ARBA00022694"/>
    </source>
</evidence>
<dbReference type="InterPro" id="IPR019307">
    <property type="entry name" value="RNA-bd_AU-1/RNase_E/G"/>
</dbReference>
<keyword evidence="7 15" id="KW-0540">Nuclease</keyword>
<feature type="domain" description="S1 motif" evidence="16">
    <location>
        <begin position="39"/>
        <end position="119"/>
    </location>
</feature>
<dbReference type="NCBIfam" id="NF008074">
    <property type="entry name" value="PRK10811.1"/>
    <property type="match status" value="1"/>
</dbReference>
<keyword evidence="15" id="KW-0820">tRNA-binding</keyword>
<keyword evidence="4 15" id="KW-0997">Cell inner membrane</keyword>
<comment type="subunit">
    <text evidence="15">Component of the RNA degradosome, which is a multiprotein complex involved in RNA processing and mRNA degradation. Within the RNA degradosome, RNase E assembles into a homotetramer formed by a dimer of dimers.</text>
</comment>
<dbReference type="CDD" id="cd04453">
    <property type="entry name" value="S1_RNase_E"/>
    <property type="match status" value="1"/>
</dbReference>
<keyword evidence="18" id="KW-1185">Reference proteome</keyword>
<evidence type="ECO:0000256" key="9">
    <source>
        <dbReference type="ARBA" id="ARBA00022730"/>
    </source>
</evidence>
<sequence>MKRMLINATQQEELRVALVDGQRLYDLDIETVGHEQKKSNIYKGKIIRIEPSLEAVFVDYGVERHGFLPIKEISHEYFLSSSSSYNKFNIKEILCEGQELIVQIDKEERGNKGAALTTFISLAGSYLVLMPNNPKSGGISRRIEGNDRIGLKEILSTLELPEGMSLIIRTAGLGKSIEALEWDLTSRLQHWKTIKNTAAKHLAPFLIHQDSNVIVRAFRDYLRPDIGEILIDNPKIMNLAKEHITSLGRPDFTKKIKFYNGDIPLFSHYQIESQIESAFQREVRLPSGGSIIIDTTEALTAIDINSARSTKGADIEDTAFHTNLEATDEIARQLRLRDVGGLIVIDFIDMTPIRHQREIENSLKIAVHQDRARIQIGHISKFGLLELSRQRLSTSLGELSHHICPRCSGTGSIRDNESLSLSILRLIEEEALKDNTYEVHAIVPVAIASYLLNEKRKAISDIEQRQKGVRAIIVPCEQMKTPNYEVRRIRKGETYNKPSYLLATNQDYEITQSSGEIISSNYTYTTEKLQPKTSTASNLVPIYNKIFYYANFKLQFKSKREISWFDKIKNCCHKILSLCITSYNNLKQILSKIITKNINWIYTKIIYQHRPSQNTNHYLKPYPNFYSKYSSSNNNKKNYTHNTKNKTDLNNHKKITDFFNEDNSNNTKSLSKFNDNIYKSVPTPCYTNPTQSIEKITKKPAIRRYKKRYTHNVKHQHLNKAHHSEYWIWRKHHQSEHILHMKVNKEPIVPININSYRTYNTANSCVFDKKTTVAEVNSNTIDNSTNIHTSALTSNTLHIPKNTNTIIHYPHVTPKHYNNISQQDNNNRTQLIRRIRRSSRHFRINFKYRLQRRREKIALKKYNNITK</sequence>
<comment type="similarity">
    <text evidence="1">Belongs to the RNase E/G family. RNase G subfamily.</text>
</comment>
<dbReference type="InterPro" id="IPR012340">
    <property type="entry name" value="NA-bd_OB-fold"/>
</dbReference>
<evidence type="ECO:0000256" key="12">
    <source>
        <dbReference type="ARBA" id="ARBA00022842"/>
    </source>
</evidence>
<evidence type="ECO:0000256" key="13">
    <source>
        <dbReference type="ARBA" id="ARBA00022884"/>
    </source>
</evidence>
<gene>
    <name evidence="15 17" type="primary">rne</name>
    <name evidence="17" type="ORF">M9404_01740</name>
</gene>
<comment type="cofactor">
    <cofactor evidence="15">
        <name>Zn(2+)</name>
        <dbReference type="ChEBI" id="CHEBI:29105"/>
    </cofactor>
    <text evidence="15">Binds 2 Zn(2+) ions per homotetramer.</text>
</comment>
<evidence type="ECO:0000256" key="7">
    <source>
        <dbReference type="ARBA" id="ARBA00022722"/>
    </source>
</evidence>
<keyword evidence="14 15" id="KW-0472">Membrane</keyword>
<protein>
    <recommendedName>
        <fullName evidence="15">Ribonuclease E</fullName>
        <shortName evidence="15">RNase E</shortName>
        <ecNumber evidence="15">3.1.26.12</ecNumber>
    </recommendedName>
</protein>
<keyword evidence="12 15" id="KW-0460">Magnesium</keyword>
<dbReference type="SUPFAM" id="SSF50249">
    <property type="entry name" value="Nucleic acid-binding proteins"/>
    <property type="match status" value="1"/>
</dbReference>
<evidence type="ECO:0000256" key="14">
    <source>
        <dbReference type="ARBA" id="ARBA00023136"/>
    </source>
</evidence>
<dbReference type="Pfam" id="PF20833">
    <property type="entry name" value="RNase_E_G_Thio"/>
    <property type="match status" value="1"/>
</dbReference>
<feature type="binding site" evidence="15">
    <location>
        <position position="407"/>
    </location>
    <ligand>
        <name>Zn(2+)</name>
        <dbReference type="ChEBI" id="CHEBI:29105"/>
        <note>ligand shared between dimeric partners</note>
    </ligand>
</feature>
<proteinExistence type="inferred from homology"/>
<comment type="similarity">
    <text evidence="15">Belongs to the RNase E/G family. RNase E subfamily.</text>
</comment>
<dbReference type="PROSITE" id="PS50126">
    <property type="entry name" value="S1"/>
    <property type="match status" value="1"/>
</dbReference>
<keyword evidence="8 15" id="KW-0479">Metal-binding</keyword>
<dbReference type="EC" id="3.1.26.12" evidence="15"/>
<keyword evidence="2 15" id="KW-1003">Cell membrane</keyword>
<keyword evidence="10 15" id="KW-0255">Endonuclease</keyword>
<evidence type="ECO:0000256" key="3">
    <source>
        <dbReference type="ARBA" id="ARBA00022490"/>
    </source>
</evidence>
<comment type="subcellular location">
    <subcellularLocation>
        <location evidence="15">Cytoplasm</location>
    </subcellularLocation>
    <subcellularLocation>
        <location evidence="15">Cell inner membrane</location>
        <topology evidence="15">Peripheral membrane protein</topology>
        <orientation evidence="15">Cytoplasmic side</orientation>
    </subcellularLocation>
</comment>
<dbReference type="SMART" id="SM00316">
    <property type="entry name" value="S1"/>
    <property type="match status" value="1"/>
</dbReference>
<dbReference type="PANTHER" id="PTHR30001:SF1">
    <property type="entry name" value="RIBONUCLEASE E_G-LIKE PROTEIN, CHLOROPLASTIC"/>
    <property type="match status" value="1"/>
</dbReference>
<dbReference type="InterPro" id="IPR028878">
    <property type="entry name" value="RNase_E"/>
</dbReference>
<keyword evidence="15" id="KW-0862">Zinc</keyword>
<evidence type="ECO:0000313" key="17">
    <source>
        <dbReference type="EMBL" id="URJ24258.1"/>
    </source>
</evidence>
<dbReference type="Gene3D" id="2.40.50.140">
    <property type="entry name" value="Nucleic acid-binding proteins"/>
    <property type="match status" value="1"/>
</dbReference>
<keyword evidence="3 15" id="KW-0963">Cytoplasm</keyword>
<accession>A0ABY4SVH5</accession>
<reference evidence="17" key="1">
    <citation type="submission" date="2022-05" db="EMBL/GenBank/DDBJ databases">
        <title>Impact of host demography and evolutionary history on endosymbiont molecular evolution: a test in carpenter ants (Genus Camponotus) and their Blochmannia endosymbionts.</title>
        <authorList>
            <person name="Manthey J.D."/>
            <person name="Giron J.C."/>
            <person name="Hruska J.P."/>
        </authorList>
    </citation>
    <scope>NUCLEOTIDE SEQUENCE</scope>
    <source>
        <strain evidence="17">C-050</strain>
    </source>
</reference>
<feature type="binding site" evidence="15">
    <location>
        <position position="346"/>
    </location>
    <ligand>
        <name>Mg(2+)</name>
        <dbReference type="ChEBI" id="CHEBI:18420"/>
        <note>catalytic</note>
    </ligand>
</feature>